<comment type="caution">
    <text evidence="1">The sequence shown here is derived from an EMBL/GenBank/DDBJ whole genome shotgun (WGS) entry which is preliminary data.</text>
</comment>
<organism evidence="1 2">
    <name type="scientific">Aureimonas fodinaquatilis</name>
    <dbReference type="NCBI Taxonomy" id="2565783"/>
    <lineage>
        <taxon>Bacteria</taxon>
        <taxon>Pseudomonadati</taxon>
        <taxon>Pseudomonadota</taxon>
        <taxon>Alphaproteobacteria</taxon>
        <taxon>Hyphomicrobiales</taxon>
        <taxon>Aurantimonadaceae</taxon>
        <taxon>Aureimonas</taxon>
    </lineage>
</organism>
<proteinExistence type="predicted"/>
<evidence type="ECO:0008006" key="3">
    <source>
        <dbReference type="Google" id="ProtNLM"/>
    </source>
</evidence>
<sequence>MGTDEGVDNDRIGRLGEIEFARLCELAKLSCSKVEPDRTGKDFIVEFPPPAIGEWQSFDRRAAPLQLAVQVKTIRSHRRSAVLTLSVAERLARDLRPSMICVFKIDANDQFVALHLIHFQSAALGRVLARLRAATGSDKALNELTLTFATSAGNKIEYSPPSLRAALASFVPDGMKSYADAKAQQIEELGFNEVRILGTLNIAAIDAISLADGFLGLSPLEGVSVTMMERRFEIDLPLPVPEGPGELKITPQPVGRAVAEFYNSEERVSVEVDVYLPPRDIFDHGGKKAVFSWPMGRVALAFEGPNNCNFTQNLRWDDPHPATEWLAGLLVSKIVGSGSSTMVVTSTEGQRLMDGAFTMEPMPSHIRAIGLVRRYLGILDAANAEDIPVSLEALYENRKAIDETWQYLEGGTDATFGVVWNSTQELHDQDGIYITAAQLGDGRVFGLALPMSFSFERDGDDGQGRGRIGKQTATIELLREPVLESYDHFVRRVEKLARFELRIVVGLEANPDVSQTVP</sequence>
<reference evidence="1 2" key="1">
    <citation type="submission" date="2019-08" db="EMBL/GenBank/DDBJ databases">
        <title>Aureimonas fodiniaquatilis sp. nov., isolated from a coal mine wastewater.</title>
        <authorList>
            <person name="Kim W."/>
        </authorList>
    </citation>
    <scope>NUCLEOTIDE SEQUENCE [LARGE SCALE GENOMIC DNA]</scope>
    <source>
        <strain evidence="1 2">CAU 1482</strain>
    </source>
</reference>
<evidence type="ECO:0000313" key="2">
    <source>
        <dbReference type="Proteomes" id="UP000324738"/>
    </source>
</evidence>
<dbReference type="RefSeq" id="WP_149301714.1">
    <property type="nucleotide sequence ID" value="NZ_VTWH01000006.1"/>
</dbReference>
<keyword evidence="2" id="KW-1185">Reference proteome</keyword>
<protein>
    <recommendedName>
        <fullName evidence="3">DUF4365 domain-containing protein</fullName>
    </recommendedName>
</protein>
<gene>
    <name evidence="1" type="ORF">FPY71_17895</name>
</gene>
<evidence type="ECO:0000313" key="1">
    <source>
        <dbReference type="EMBL" id="KAA0968197.1"/>
    </source>
</evidence>
<dbReference type="OrthoDB" id="6878627at2"/>
<dbReference type="EMBL" id="VTWH01000006">
    <property type="protein sequence ID" value="KAA0968197.1"/>
    <property type="molecule type" value="Genomic_DNA"/>
</dbReference>
<dbReference type="AlphaFoldDB" id="A0A5B0DMV1"/>
<name>A0A5B0DMV1_9HYPH</name>
<dbReference type="Proteomes" id="UP000324738">
    <property type="component" value="Unassembled WGS sequence"/>
</dbReference>
<accession>A0A5B0DMV1</accession>